<accession>F4QFG0</accession>
<dbReference type="GeneID" id="14865658"/>
<dbReference type="OrthoDB" id="43547at2759"/>
<feature type="compositionally biased region" description="Pro residues" evidence="1">
    <location>
        <begin position="2031"/>
        <end position="2051"/>
    </location>
</feature>
<feature type="compositionally biased region" description="Acidic residues" evidence="1">
    <location>
        <begin position="191"/>
        <end position="212"/>
    </location>
</feature>
<feature type="compositionally biased region" description="Acidic residues" evidence="1">
    <location>
        <begin position="120"/>
        <end position="129"/>
    </location>
</feature>
<gene>
    <name evidence="2" type="ORF">DFA_12031</name>
</gene>
<feature type="compositionally biased region" description="Basic and acidic residues" evidence="1">
    <location>
        <begin position="107"/>
        <end position="118"/>
    </location>
</feature>
<feature type="region of interest" description="Disordered" evidence="1">
    <location>
        <begin position="1657"/>
        <end position="1736"/>
    </location>
</feature>
<feature type="region of interest" description="Disordered" evidence="1">
    <location>
        <begin position="616"/>
        <end position="649"/>
    </location>
</feature>
<feature type="compositionally biased region" description="Polar residues" evidence="1">
    <location>
        <begin position="633"/>
        <end position="642"/>
    </location>
</feature>
<evidence type="ECO:0000313" key="3">
    <source>
        <dbReference type="Proteomes" id="UP000007797"/>
    </source>
</evidence>
<dbReference type="EMBL" id="GL883029">
    <property type="protein sequence ID" value="EGG14261.1"/>
    <property type="molecule type" value="Genomic_DNA"/>
</dbReference>
<feature type="compositionally biased region" description="Polar residues" evidence="1">
    <location>
        <begin position="1104"/>
        <end position="1154"/>
    </location>
</feature>
<dbReference type="KEGG" id="dfa:DFA_12031"/>
<feature type="region of interest" description="Disordered" evidence="1">
    <location>
        <begin position="107"/>
        <end position="231"/>
    </location>
</feature>
<dbReference type="STRING" id="1054147.F4QFG0"/>
<dbReference type="PANTHER" id="PTHR14918">
    <property type="entry name" value="KICSTOR COMPLEX PROTEIN SZT2"/>
    <property type="match status" value="1"/>
</dbReference>
<sequence>MSTTTTVSGGGSGLSIQSNVKTDADNLLIFIKDYTFYRSDRALWYFKHLLSTNSNIRYLDKDDSIIILYVSLSESGTILDLHRKHIDALRGTFRRFDHRSGRLKRLRSEQELDHRSNNGDDYDYSDDSDSSSSSSRSSSRGSKSGIIQRDSFKKESPKDEQDESSSSSSLVANTNGGGQETIMDVDKDQDNNDNDQDDHDHDDDQDDDDDQEQQQHYSDNESKDGSAVDEQEEIHTVTVNEQSQYHNLPVISMTPKTQISLLSSVYMLVFYLDLSPSMSSIDPVTGTILIDYVFQSLQSILLSLALPFETNNLNVRHIYNIFEPSIYVTVMAQGIHPTFKVITQCALVNSDTVFGLLDEIEEELAQFEDQVAQAFAANDDIPTTDLTTMFSHCQLALSVMPVGACPSITIITDAVTSMGDNDLKIFDNSIMMFNRNDIACNIVQVGSGVYSHADFGYTPDTDILKFLTVSTHGSFFDQSSLPVFPKNVEKQWYKNGKRDRLSFIFSNSSSSHSTHKKGGASLKNNKNKNHQQSLNDPQRQLELEQQQQSNIEKVIELQHCFLVREFSPNKLHSIINTSHQHHHHGHNQHHHHHHHHHHSSHHHLPNYFYRIDRMSQSSSSSSSTSMTVSLKSNVSPSSTVTSEDLKPTNIHQYGQQQTTLMVDKQQTFNLYPSKSTSKENTAIANETYSSNMATIQTLMAVDYPFPWIGAPPQVPLLKAAVKDYNVEVDVLKLLDLRIREGFNVKLVSLKKPDSELGVSLLFNWLPNIKLEYRIKFLGDAIDQSSSHHGGKDLNHHASFSQKLNVRVAIDIIAYYEFLREYTGAGSVPSSSKRTSTSQSVIKLQQFINSIIDKDKLLSLIFLQCQPSTVPPVTTINPIQAQQTQATSFLKMLNHLGSFSSWEKWLRAESISVVLSPTIALATAPCTQQSVNYVIRYDASRNQLLKHCSKWANHTFNMNYGHLFRELSSIVLPISSFDVDEMEEELSGDLMHDIDRRKQASRMLGGDDQTSGRDVHAIRPIDRELRRILVKYDFEVTHNTSALNNSPTSSPAFSPSSMSSLPSSTSLTSIPQNMSNSSSSHGGAHHQRSASTSAIGNNNNMNNMSSATHIALSQSSSATNLHQQQSSRYSVPSISIPNGQQQPNGSEKSPPTSARGQQQSQSQQSQQQQPQSQGSHQPSQHPSSIHSFHYHQHTPYMVSPDLKNYLWSHRWVYDLGDTKTCEHAIGFIDVCLNSDDADTPVYTTLQYIVYLRSPHCLVIEFWMEPQKGYLSSSSNPNCILYEKELFILFKQWIEEADGHIVSAICSFSDLLSISVSSDPVNELKSILYPEHNLSLPFKCSIHSPVYRITAMKPKLCLDALISFSTETQKIFSIIHIPNNISPEQRQLSIKSNIKLYSALGEIIKAMNSVELPADSFSHSCRLKGGRCFIKPTNSTDFVFTFLHPHNLESKDIESKKSFCISFYECSMKGFIDVEHSKHTMDYLLKIFNINESQQSTSSSSSSMDKNNDDMNNNINPATTTSVTTTSSNSDDILQLYYQKKKSIYHESIHHTTPQLNSTRQYIRLVKSGFERAYLKALYTNLRDKTPTDPNDVNNGVTACKEYIVDIDVSQLIKILYKSKNDGDVNEYLNGKFSEQVMFGQFGKVEGTELYYYDRQHKGAGEQDSSYDEELLNSDDDNDIYRDDEFENMRTEEDEQEETGVDSSVERESTMVDETYPDSDSENSIDNGTGTNTGTPTRVNRTMFNHSSPSSHNNNHHANAIDSALLDKKIETLLGDFEQDIEKRSSLFGFFPFPLFVKMELILFHANSRYQSSGLEGDDSYSLSLDSLHPYQYRVTIGGDVRSNVYNDDDIPTIEFELESSQDSLLSMHRCKHRYSPFDIKDRISVQLTQVLRRINQLILLNQLFHERSCSPLLLPPVEAPPPSSSSAKGGPHQNSPSSYNDAAKRKKAFKHGEFACPLVYSMQLPLNERLSPSNAIRSLISIALHPFAITNRKYMFVYRERGGNTFYLKLSEPTTSASSGSGSTVTESPFTSPSPTPLQSPRHSPSPSPGTSPPKESMMHNARPSAPSSSSISPHLQMLAATTPPQQKLPVCRSVWC</sequence>
<reference evidence="3" key="1">
    <citation type="journal article" date="2011" name="Genome Res.">
        <title>Phylogeny-wide analysis of social amoeba genomes highlights ancient origins for complex intercellular communication.</title>
        <authorList>
            <person name="Heidel A.J."/>
            <person name="Lawal H.M."/>
            <person name="Felder M."/>
            <person name="Schilde C."/>
            <person name="Helps N.R."/>
            <person name="Tunggal B."/>
            <person name="Rivero F."/>
            <person name="John U."/>
            <person name="Schleicher M."/>
            <person name="Eichinger L."/>
            <person name="Platzer M."/>
            <person name="Noegel A.A."/>
            <person name="Schaap P."/>
            <person name="Gloeckner G."/>
        </authorList>
    </citation>
    <scope>NUCLEOTIDE SEQUENCE [LARGE SCALE GENOMIC DNA]</scope>
    <source>
        <strain evidence="3">SH3</strain>
    </source>
</reference>
<dbReference type="Proteomes" id="UP000007797">
    <property type="component" value="Unassembled WGS sequence"/>
</dbReference>
<dbReference type="RefSeq" id="XP_004350970.1">
    <property type="nucleotide sequence ID" value="XM_004350918.1"/>
</dbReference>
<feature type="compositionally biased region" description="Low complexity" evidence="1">
    <location>
        <begin position="2063"/>
        <end position="2073"/>
    </location>
</feature>
<feature type="compositionally biased region" description="Low complexity" evidence="1">
    <location>
        <begin position="2011"/>
        <end position="2030"/>
    </location>
</feature>
<dbReference type="GO" id="GO:0005777">
    <property type="term" value="C:peroxisome"/>
    <property type="evidence" value="ECO:0007669"/>
    <property type="project" value="InterPro"/>
</dbReference>
<name>F4QFG0_CACFS</name>
<feature type="region of interest" description="Disordered" evidence="1">
    <location>
        <begin position="507"/>
        <end position="545"/>
    </location>
</feature>
<proteinExistence type="predicted"/>
<feature type="compositionally biased region" description="Low complexity" evidence="1">
    <location>
        <begin position="1045"/>
        <end position="1081"/>
    </location>
</feature>
<dbReference type="PANTHER" id="PTHR14918:SF3">
    <property type="entry name" value="KICSTOR COMPLEX PROTEIN SZT2"/>
    <property type="match status" value="1"/>
</dbReference>
<feature type="compositionally biased region" description="Acidic residues" evidence="1">
    <location>
        <begin position="1663"/>
        <end position="1676"/>
    </location>
</feature>
<evidence type="ECO:0000256" key="1">
    <source>
        <dbReference type="SAM" id="MobiDB-lite"/>
    </source>
</evidence>
<feature type="region of interest" description="Disordered" evidence="1">
    <location>
        <begin position="2011"/>
        <end position="2073"/>
    </location>
</feature>
<feature type="compositionally biased region" description="Low complexity" evidence="1">
    <location>
        <begin position="1725"/>
        <end position="1736"/>
    </location>
</feature>
<feature type="region of interest" description="Disordered" evidence="1">
    <location>
        <begin position="1493"/>
        <end position="1525"/>
    </location>
</feature>
<feature type="compositionally biased region" description="Low complexity" evidence="1">
    <location>
        <begin position="130"/>
        <end position="142"/>
    </location>
</feature>
<feature type="compositionally biased region" description="Low complexity" evidence="1">
    <location>
        <begin position="1155"/>
        <end position="1183"/>
    </location>
</feature>
<feature type="compositionally biased region" description="Basic residues" evidence="1">
    <location>
        <begin position="579"/>
        <end position="603"/>
    </location>
</feature>
<feature type="region of interest" description="Disordered" evidence="1">
    <location>
        <begin position="1914"/>
        <end position="1943"/>
    </location>
</feature>
<feature type="compositionally biased region" description="Low complexity" evidence="1">
    <location>
        <begin position="616"/>
        <end position="632"/>
    </location>
</feature>
<feature type="region of interest" description="Disordered" evidence="1">
    <location>
        <begin position="1039"/>
        <end position="1186"/>
    </location>
</feature>
<dbReference type="InterPro" id="IPR033228">
    <property type="entry name" value="SZT2"/>
</dbReference>
<keyword evidence="3" id="KW-1185">Reference proteome</keyword>
<feature type="region of interest" description="Disordered" evidence="1">
    <location>
        <begin position="578"/>
        <end position="603"/>
    </location>
</feature>
<protein>
    <submittedName>
        <fullName evidence="2">Uncharacterized protein</fullName>
    </submittedName>
</protein>
<feature type="compositionally biased region" description="Basic and acidic residues" evidence="1">
    <location>
        <begin position="1677"/>
        <end position="1689"/>
    </location>
</feature>
<organism evidence="2 3">
    <name type="scientific">Cavenderia fasciculata</name>
    <name type="common">Slime mold</name>
    <name type="synonym">Dictyostelium fasciculatum</name>
    <dbReference type="NCBI Taxonomy" id="261658"/>
    <lineage>
        <taxon>Eukaryota</taxon>
        <taxon>Amoebozoa</taxon>
        <taxon>Evosea</taxon>
        <taxon>Eumycetozoa</taxon>
        <taxon>Dictyostelia</taxon>
        <taxon>Acytosteliales</taxon>
        <taxon>Cavenderiaceae</taxon>
        <taxon>Cavenderia</taxon>
    </lineage>
</organism>
<evidence type="ECO:0000313" key="2">
    <source>
        <dbReference type="EMBL" id="EGG14261.1"/>
    </source>
</evidence>
<feature type="compositionally biased region" description="Basic and acidic residues" evidence="1">
    <location>
        <begin position="150"/>
        <end position="159"/>
    </location>
</feature>